<keyword evidence="3" id="KW-1185">Reference proteome</keyword>
<organism evidence="2 3">
    <name type="scientific">Aquamicrobium zhengzhouense</name>
    <dbReference type="NCBI Taxonomy" id="2781738"/>
    <lineage>
        <taxon>Bacteria</taxon>
        <taxon>Pseudomonadati</taxon>
        <taxon>Pseudomonadota</taxon>
        <taxon>Alphaproteobacteria</taxon>
        <taxon>Hyphomicrobiales</taxon>
        <taxon>Phyllobacteriaceae</taxon>
        <taxon>Aquamicrobium</taxon>
    </lineage>
</organism>
<feature type="signal peptide" evidence="1">
    <location>
        <begin position="1"/>
        <end position="23"/>
    </location>
</feature>
<sequence length="118" mass="12231">MLTNPYSGRAVVRVGIMMSVAIAVGGCVASPQQGGGVSDGSRPQPRNATYACEAGGSLRVESTRGAVRLTDPSGEVYELPAAPPNQTSRFGQDGMALVVEGGEALWMHAGKQPLTCRR</sequence>
<dbReference type="RefSeq" id="WP_198477621.1">
    <property type="nucleotide sequence ID" value="NZ_JADGMQ010000013.1"/>
</dbReference>
<protein>
    <recommendedName>
        <fullName evidence="4">Membrane-bound lysozyme-inhibitor of c-type lysozyme</fullName>
    </recommendedName>
</protein>
<dbReference type="Proteomes" id="UP000601789">
    <property type="component" value="Unassembled WGS sequence"/>
</dbReference>
<feature type="chain" id="PRO_5046345278" description="Membrane-bound lysozyme-inhibitor of c-type lysozyme" evidence="1">
    <location>
        <begin position="24"/>
        <end position="118"/>
    </location>
</feature>
<evidence type="ECO:0000256" key="1">
    <source>
        <dbReference type="SAM" id="SignalP"/>
    </source>
</evidence>
<dbReference type="EMBL" id="JADGMQ010000013">
    <property type="protein sequence ID" value="MBI1622082.1"/>
    <property type="molecule type" value="Genomic_DNA"/>
</dbReference>
<accession>A0ABS0SHZ6</accession>
<name>A0ABS0SHZ6_9HYPH</name>
<reference evidence="2 3" key="1">
    <citation type="submission" date="2020-10" db="EMBL/GenBank/DDBJ databases">
        <title>Aquamicrobium zhengzhouensis sp. nov., a exopolysaccharide producing bacterium isolated from farmland soil.</title>
        <authorList>
            <person name="Wang X."/>
        </authorList>
    </citation>
    <scope>NUCLEOTIDE SEQUENCE [LARGE SCALE GENOMIC DNA]</scope>
    <source>
        <strain evidence="3">cd-1</strain>
    </source>
</reference>
<keyword evidence="1" id="KW-0732">Signal</keyword>
<evidence type="ECO:0000313" key="2">
    <source>
        <dbReference type="EMBL" id="MBI1622082.1"/>
    </source>
</evidence>
<evidence type="ECO:0008006" key="4">
    <source>
        <dbReference type="Google" id="ProtNLM"/>
    </source>
</evidence>
<gene>
    <name evidence="2" type="ORF">IOD40_15595</name>
</gene>
<evidence type="ECO:0000313" key="3">
    <source>
        <dbReference type="Proteomes" id="UP000601789"/>
    </source>
</evidence>
<comment type="caution">
    <text evidence="2">The sequence shown here is derived from an EMBL/GenBank/DDBJ whole genome shotgun (WGS) entry which is preliminary data.</text>
</comment>
<proteinExistence type="predicted"/>